<evidence type="ECO:0000313" key="3">
    <source>
        <dbReference type="Proteomes" id="UP000812287"/>
    </source>
</evidence>
<gene>
    <name evidence="2" type="ORF">BT62DRAFT_928686</name>
</gene>
<accession>A0A9P7VZQ0</accession>
<keyword evidence="3" id="KW-1185">Reference proteome</keyword>
<protein>
    <submittedName>
        <fullName evidence="2">Uncharacterized protein</fullName>
    </submittedName>
</protein>
<dbReference type="EMBL" id="MU250527">
    <property type="protein sequence ID" value="KAG7449919.1"/>
    <property type="molecule type" value="Genomic_DNA"/>
</dbReference>
<organism evidence="2 3">
    <name type="scientific">Guyanagaster necrorhizus</name>
    <dbReference type="NCBI Taxonomy" id="856835"/>
    <lineage>
        <taxon>Eukaryota</taxon>
        <taxon>Fungi</taxon>
        <taxon>Dikarya</taxon>
        <taxon>Basidiomycota</taxon>
        <taxon>Agaricomycotina</taxon>
        <taxon>Agaricomycetes</taxon>
        <taxon>Agaricomycetidae</taxon>
        <taxon>Agaricales</taxon>
        <taxon>Marasmiineae</taxon>
        <taxon>Physalacriaceae</taxon>
        <taxon>Guyanagaster</taxon>
    </lineage>
</organism>
<feature type="signal peptide" evidence="1">
    <location>
        <begin position="1"/>
        <end position="20"/>
    </location>
</feature>
<dbReference type="GeneID" id="66107859"/>
<proteinExistence type="predicted"/>
<name>A0A9P7VZQ0_9AGAR</name>
<feature type="chain" id="PRO_5040434874" evidence="1">
    <location>
        <begin position="21"/>
        <end position="73"/>
    </location>
</feature>
<dbReference type="OrthoDB" id="2882365at2759"/>
<dbReference type="AlphaFoldDB" id="A0A9P7VZQ0"/>
<keyword evidence="1" id="KW-0732">Signal</keyword>
<reference evidence="2" key="1">
    <citation type="submission" date="2020-11" db="EMBL/GenBank/DDBJ databases">
        <title>Adaptations for nitrogen fixation in a non-lichenized fungal sporocarp promotes dispersal by wood-feeding termites.</title>
        <authorList>
            <consortium name="DOE Joint Genome Institute"/>
            <person name="Koch R.A."/>
            <person name="Yoon G."/>
            <person name="Arayal U."/>
            <person name="Lail K."/>
            <person name="Amirebrahimi M."/>
            <person name="Labutti K."/>
            <person name="Lipzen A."/>
            <person name="Riley R."/>
            <person name="Barry K."/>
            <person name="Henrissat B."/>
            <person name="Grigoriev I.V."/>
            <person name="Herr J.R."/>
            <person name="Aime M.C."/>
        </authorList>
    </citation>
    <scope>NUCLEOTIDE SEQUENCE</scope>
    <source>
        <strain evidence="2">MCA 3950</strain>
    </source>
</reference>
<dbReference type="RefSeq" id="XP_043043419.1">
    <property type="nucleotide sequence ID" value="XM_043185562.1"/>
</dbReference>
<comment type="caution">
    <text evidence="2">The sequence shown here is derived from an EMBL/GenBank/DDBJ whole genome shotgun (WGS) entry which is preliminary data.</text>
</comment>
<evidence type="ECO:0000313" key="2">
    <source>
        <dbReference type="EMBL" id="KAG7449919.1"/>
    </source>
</evidence>
<evidence type="ECO:0000256" key="1">
    <source>
        <dbReference type="SAM" id="SignalP"/>
    </source>
</evidence>
<sequence>MQFRLLLSALLTVCAVNVLADRKGCDPAASVGIKSAHNCKSGNGKYYLCKQGSTWTCSAVKNMVGLENGECFK</sequence>
<dbReference type="Proteomes" id="UP000812287">
    <property type="component" value="Unassembled WGS sequence"/>
</dbReference>